<dbReference type="SUPFAM" id="SSF50800">
    <property type="entry name" value="PK beta-barrel domain-like"/>
    <property type="match status" value="1"/>
</dbReference>
<dbReference type="PANTHER" id="PTHR30212">
    <property type="entry name" value="PROTEIN YIIM"/>
    <property type="match status" value="1"/>
</dbReference>
<keyword evidence="4" id="KW-1185">Reference proteome</keyword>
<sequence length="229" mass="25061">MRDQQVVEREAEQEAERERHGQASPATATGRVLAVSIGKPVPLVVAGAGREAVVQSGIRKHPVSTLAHPLWVQVRPSGVSGDEQADRSVHGGPLKAVYAYPLEHYAGWNQRRREVGLPDAGRPLSFGAMGENLTLEGLLERDLWVGDRLVIGRVTLRVESPRKPCHKFNAVMGYPQAVRDMVRTGHSGVYLSVVRPGEIRAGDTVVLEPGPREVAIDSLNQRQRDKRLG</sequence>
<dbReference type="Gene3D" id="2.40.33.20">
    <property type="entry name" value="PK beta-barrel domain-like"/>
    <property type="match status" value="1"/>
</dbReference>
<dbReference type="PANTHER" id="PTHR30212:SF2">
    <property type="entry name" value="PROTEIN YIIM"/>
    <property type="match status" value="1"/>
</dbReference>
<dbReference type="EMBL" id="CAJZAH010000007">
    <property type="protein sequence ID" value="CAG9182354.1"/>
    <property type="molecule type" value="Genomic_DNA"/>
</dbReference>
<comment type="caution">
    <text evidence="3">The sequence shown here is derived from an EMBL/GenBank/DDBJ whole genome shotgun (WGS) entry which is preliminary data.</text>
</comment>
<evidence type="ECO:0000313" key="3">
    <source>
        <dbReference type="EMBL" id="CAG9182354.1"/>
    </source>
</evidence>
<reference evidence="3 4" key="1">
    <citation type="submission" date="2021-08" db="EMBL/GenBank/DDBJ databases">
        <authorList>
            <person name="Peeters C."/>
        </authorList>
    </citation>
    <scope>NUCLEOTIDE SEQUENCE [LARGE SCALE GENOMIC DNA]</scope>
    <source>
        <strain evidence="3 4">LMG 21510</strain>
    </source>
</reference>
<feature type="compositionally biased region" description="Basic and acidic residues" evidence="1">
    <location>
        <begin position="1"/>
        <end position="21"/>
    </location>
</feature>
<evidence type="ECO:0000313" key="4">
    <source>
        <dbReference type="Proteomes" id="UP000721236"/>
    </source>
</evidence>
<gene>
    <name evidence="3" type="ORF">LMG21510_04544</name>
</gene>
<feature type="region of interest" description="Disordered" evidence="1">
    <location>
        <begin position="1"/>
        <end position="27"/>
    </location>
</feature>
<evidence type="ECO:0000259" key="2">
    <source>
        <dbReference type="PROSITE" id="PS51340"/>
    </source>
</evidence>
<organism evidence="3 4">
    <name type="scientific">Cupriavidus respiraculi</name>
    <dbReference type="NCBI Taxonomy" id="195930"/>
    <lineage>
        <taxon>Bacteria</taxon>
        <taxon>Pseudomonadati</taxon>
        <taxon>Pseudomonadota</taxon>
        <taxon>Betaproteobacteria</taxon>
        <taxon>Burkholderiales</taxon>
        <taxon>Burkholderiaceae</taxon>
        <taxon>Cupriavidus</taxon>
    </lineage>
</organism>
<evidence type="ECO:0000256" key="1">
    <source>
        <dbReference type="SAM" id="MobiDB-lite"/>
    </source>
</evidence>
<name>A0ABN7ZE24_9BURK</name>
<proteinExistence type="predicted"/>
<dbReference type="InterPro" id="IPR011037">
    <property type="entry name" value="Pyrv_Knase-like_insert_dom_sf"/>
</dbReference>
<feature type="domain" description="MOSC" evidence="2">
    <location>
        <begin position="64"/>
        <end position="208"/>
    </location>
</feature>
<dbReference type="PROSITE" id="PS51340">
    <property type="entry name" value="MOSC"/>
    <property type="match status" value="1"/>
</dbReference>
<dbReference type="Pfam" id="PF03473">
    <property type="entry name" value="MOSC"/>
    <property type="match status" value="1"/>
</dbReference>
<accession>A0ABN7ZE24</accession>
<dbReference type="Proteomes" id="UP000721236">
    <property type="component" value="Unassembled WGS sequence"/>
</dbReference>
<dbReference type="InterPro" id="IPR005302">
    <property type="entry name" value="MoCF_Sase_C"/>
</dbReference>
<protein>
    <recommendedName>
        <fullName evidence="2">MOSC domain-containing protein</fullName>
    </recommendedName>
</protein>
<dbReference type="InterPro" id="IPR052353">
    <property type="entry name" value="Benzoxazolinone_Detox_Enz"/>
</dbReference>